<comment type="pathway">
    <text evidence="14">Lipid metabolism; leukotriene C4 biosynthesis.</text>
</comment>
<dbReference type="GO" id="GO:0008047">
    <property type="term" value="F:enzyme activator activity"/>
    <property type="evidence" value="ECO:0007669"/>
    <property type="project" value="InterPro"/>
</dbReference>
<feature type="non-terminal residue" evidence="23">
    <location>
        <position position="114"/>
    </location>
</feature>
<dbReference type="AlphaFoldDB" id="A0A7K5FLD1"/>
<evidence type="ECO:0000256" key="12">
    <source>
        <dbReference type="ARBA" id="ARBA00036460"/>
    </source>
</evidence>
<comment type="caution">
    <text evidence="23">The sequence shown here is derived from an EMBL/GenBank/DDBJ whole genome shotgun (WGS) entry which is preliminary data.</text>
</comment>
<evidence type="ECO:0000256" key="7">
    <source>
        <dbReference type="ARBA" id="ARBA00022824"/>
    </source>
</evidence>
<dbReference type="InterPro" id="IPR001446">
    <property type="entry name" value="5_LipOase_AP"/>
</dbReference>
<evidence type="ECO:0000256" key="20">
    <source>
        <dbReference type="ARBA" id="ARBA00046493"/>
    </source>
</evidence>
<keyword evidence="6" id="KW-0434">Leukotriene biosynthesis</keyword>
<keyword evidence="9 22" id="KW-0472">Membrane</keyword>
<comment type="subcellular location">
    <subcellularLocation>
        <location evidence="1">Endoplasmic reticulum membrane</location>
        <topology evidence="1">Multi-pass membrane protein</topology>
    </subcellularLocation>
    <subcellularLocation>
        <location evidence="13">Nucleus outer membrane</location>
        <topology evidence="13">Multi-pass membrane protein</topology>
    </subcellularLocation>
</comment>
<dbReference type="GO" id="GO:0005789">
    <property type="term" value="C:endoplasmic reticulum membrane"/>
    <property type="evidence" value="ECO:0007669"/>
    <property type="project" value="UniProtKB-SubCell"/>
</dbReference>
<evidence type="ECO:0000256" key="3">
    <source>
        <dbReference type="ARBA" id="ARBA00022553"/>
    </source>
</evidence>
<dbReference type="InterPro" id="IPR023352">
    <property type="entry name" value="MAPEG-like_dom_sf"/>
</dbReference>
<name>A0A7K5FLD1_PROAR</name>
<dbReference type="GO" id="GO:0019370">
    <property type="term" value="P:leukotriene biosynthetic process"/>
    <property type="evidence" value="ECO:0007669"/>
    <property type="project" value="UniProtKB-KW"/>
</dbReference>
<dbReference type="OrthoDB" id="410651at2759"/>
<keyword evidence="5 22" id="KW-0812">Transmembrane</keyword>
<evidence type="ECO:0000256" key="17">
    <source>
        <dbReference type="ARBA" id="ARBA00041224"/>
    </source>
</evidence>
<dbReference type="GO" id="GO:0005640">
    <property type="term" value="C:nuclear outer membrane"/>
    <property type="evidence" value="ECO:0007669"/>
    <property type="project" value="UniProtKB-SubCell"/>
</dbReference>
<evidence type="ECO:0000313" key="24">
    <source>
        <dbReference type="Proteomes" id="UP000562415"/>
    </source>
</evidence>
<dbReference type="Pfam" id="PF01124">
    <property type="entry name" value="MAPEG"/>
    <property type="match status" value="1"/>
</dbReference>
<organism evidence="23 24">
    <name type="scientific">Probosciger aterrimus</name>
    <name type="common">Palm cockatoo</name>
    <dbReference type="NCBI Taxonomy" id="141839"/>
    <lineage>
        <taxon>Eukaryota</taxon>
        <taxon>Metazoa</taxon>
        <taxon>Chordata</taxon>
        <taxon>Craniata</taxon>
        <taxon>Vertebrata</taxon>
        <taxon>Euteleostomi</taxon>
        <taxon>Archelosauria</taxon>
        <taxon>Archosauria</taxon>
        <taxon>Dinosauria</taxon>
        <taxon>Saurischia</taxon>
        <taxon>Theropoda</taxon>
        <taxon>Coelurosauria</taxon>
        <taxon>Aves</taxon>
        <taxon>Neognathae</taxon>
        <taxon>Neoaves</taxon>
        <taxon>Telluraves</taxon>
        <taxon>Australaves</taxon>
        <taxon>Psittaciformes</taxon>
        <taxon>Cacatuidae</taxon>
        <taxon>Probosciger</taxon>
    </lineage>
</organism>
<dbReference type="PANTHER" id="PTHR10250">
    <property type="entry name" value="MICROSOMAL GLUTATHIONE S-TRANSFERASE"/>
    <property type="match status" value="1"/>
</dbReference>
<dbReference type="InterPro" id="IPR050997">
    <property type="entry name" value="MAPEG"/>
</dbReference>
<comment type="subunit">
    <text evidence="20">Homotrimer. Interacts with ALOX5AP and ALOX5.</text>
</comment>
<dbReference type="InterPro" id="IPR001129">
    <property type="entry name" value="Membr-assoc_MAPEG"/>
</dbReference>
<comment type="similarity">
    <text evidence="2">Belongs to the MAPEG family.</text>
</comment>
<keyword evidence="4" id="KW-0808">Transferase</keyword>
<dbReference type="FunFam" id="1.20.120.550:FF:000003">
    <property type="entry name" value="Leukotriene C4 synthase"/>
    <property type="match status" value="1"/>
</dbReference>
<evidence type="ECO:0000256" key="4">
    <source>
        <dbReference type="ARBA" id="ARBA00022679"/>
    </source>
</evidence>
<evidence type="ECO:0000256" key="19">
    <source>
        <dbReference type="ARBA" id="ARBA00045217"/>
    </source>
</evidence>
<comment type="function">
    <text evidence="19">Catalyzes the conjugation of leukotriene A4 with reduced glutathione (GSH) to form leukotriene C4 with high specificity. Can also catalyze the transfer of a glutathionyl group from glutathione (GSH) to 13(S),14(S)-epoxy-docosahexaenoic acid to form maresin conjugate in tissue regeneration 1 (MCTR1), a bioactive lipid mediator that possess potent anti-inflammatory and proresolving actions.</text>
</comment>
<dbReference type="PRINTS" id="PR00488">
    <property type="entry name" value="5LPOXGNASEAP"/>
</dbReference>
<keyword evidence="11" id="KW-0539">Nucleus</keyword>
<feature type="non-terminal residue" evidence="23">
    <location>
        <position position="1"/>
    </location>
</feature>
<evidence type="ECO:0000256" key="13">
    <source>
        <dbReference type="ARBA" id="ARBA00037823"/>
    </source>
</evidence>
<dbReference type="EMBL" id="VYZH01002461">
    <property type="protein sequence ID" value="NWS45419.1"/>
    <property type="molecule type" value="Genomic_DNA"/>
</dbReference>
<evidence type="ECO:0000256" key="14">
    <source>
        <dbReference type="ARBA" id="ARBA00037884"/>
    </source>
</evidence>
<evidence type="ECO:0000256" key="15">
    <source>
        <dbReference type="ARBA" id="ARBA00039056"/>
    </source>
</evidence>
<comment type="catalytic activity">
    <reaction evidence="12">
        <text>(13S,14S)-epoxy-(4Z,7Z,9E,11E,16Z,19Z)-docosahexaenoate + glutathione = (13R)-S-glutathionyl-(14S)-hydroxy-(4Z,7Z,9E,11E,16Z,19Z)-docosahexaenoate</text>
        <dbReference type="Rhea" id="RHEA:53508"/>
        <dbReference type="ChEBI" id="CHEBI:57925"/>
        <dbReference type="ChEBI" id="CHEBI:131958"/>
        <dbReference type="ChEBI" id="CHEBI:137407"/>
    </reaction>
    <physiologicalReaction direction="left-to-right" evidence="12">
        <dbReference type="Rhea" id="RHEA:53509"/>
    </physiologicalReaction>
</comment>
<evidence type="ECO:0000256" key="6">
    <source>
        <dbReference type="ARBA" id="ARBA00022751"/>
    </source>
</evidence>
<evidence type="ECO:0000256" key="8">
    <source>
        <dbReference type="ARBA" id="ARBA00022989"/>
    </source>
</evidence>
<keyword evidence="7" id="KW-0256">Endoplasmic reticulum</keyword>
<evidence type="ECO:0000256" key="9">
    <source>
        <dbReference type="ARBA" id="ARBA00023136"/>
    </source>
</evidence>
<dbReference type="Gene3D" id="1.20.120.550">
    <property type="entry name" value="Membrane associated eicosanoid/glutathione metabolism-like domain"/>
    <property type="match status" value="1"/>
</dbReference>
<dbReference type="EC" id="4.4.1.20" evidence="15"/>
<feature type="transmembrane region" description="Helical" evidence="22">
    <location>
        <begin position="89"/>
        <end position="113"/>
    </location>
</feature>
<evidence type="ECO:0000256" key="16">
    <source>
        <dbReference type="ARBA" id="ARBA00039419"/>
    </source>
</evidence>
<reference evidence="23 24" key="1">
    <citation type="submission" date="2019-09" db="EMBL/GenBank/DDBJ databases">
        <title>Bird 10,000 Genomes (B10K) Project - Family phase.</title>
        <authorList>
            <person name="Zhang G."/>
        </authorList>
    </citation>
    <scope>NUCLEOTIDE SEQUENCE [LARGE SCALE GENOMIC DNA]</scope>
    <source>
        <strain evidence="23">B10K-DU-017-47</strain>
    </source>
</reference>
<keyword evidence="10" id="KW-0456">Lyase</keyword>
<evidence type="ECO:0000256" key="1">
    <source>
        <dbReference type="ARBA" id="ARBA00004477"/>
    </source>
</evidence>
<dbReference type="SUPFAM" id="SSF161084">
    <property type="entry name" value="MAPEG domain-like"/>
    <property type="match status" value="1"/>
</dbReference>
<gene>
    <name evidence="23" type="primary">Ltc4s_1</name>
    <name evidence="23" type="ORF">PROATE_R04663</name>
</gene>
<evidence type="ECO:0000256" key="11">
    <source>
        <dbReference type="ARBA" id="ARBA00023242"/>
    </source>
</evidence>
<evidence type="ECO:0000256" key="18">
    <source>
        <dbReference type="ARBA" id="ARBA00041943"/>
    </source>
</evidence>
<evidence type="ECO:0000256" key="10">
    <source>
        <dbReference type="ARBA" id="ARBA00023239"/>
    </source>
</evidence>
<dbReference type="GO" id="GO:0004602">
    <property type="term" value="F:glutathione peroxidase activity"/>
    <property type="evidence" value="ECO:0007669"/>
    <property type="project" value="TreeGrafter"/>
</dbReference>
<sequence>ACFALQVIYAWQQYRISPPRTTGHPEFERIFRAQMNCSEYFPIFISLLWVAGIFFHQGVAAVCGLLYLYTRLRYFQGYTAVAQGWLAPLYASARVLWLLLGLAVARLLAHFLLP</sequence>
<dbReference type="Proteomes" id="UP000562415">
    <property type="component" value="Unassembled WGS sequence"/>
</dbReference>
<evidence type="ECO:0000256" key="2">
    <source>
        <dbReference type="ARBA" id="ARBA00010459"/>
    </source>
</evidence>
<protein>
    <recommendedName>
        <fullName evidence="16">Leukotriene C4 synthase</fullName>
        <ecNumber evidence="15">4.4.1.20</ecNumber>
    </recommendedName>
    <alternativeName>
        <fullName evidence="18">Glutathione S-transferase LTC4</fullName>
    </alternativeName>
    <alternativeName>
        <fullName evidence="17">Leukotriene-C(4) synthase</fullName>
    </alternativeName>
</protein>
<evidence type="ECO:0000313" key="23">
    <source>
        <dbReference type="EMBL" id="NWS45419.1"/>
    </source>
</evidence>
<evidence type="ECO:0000256" key="5">
    <source>
        <dbReference type="ARBA" id="ARBA00022692"/>
    </source>
</evidence>
<keyword evidence="24" id="KW-1185">Reference proteome</keyword>
<keyword evidence="3" id="KW-0597">Phosphoprotein</keyword>
<keyword evidence="8 22" id="KW-1133">Transmembrane helix</keyword>
<dbReference type="GO" id="GO:0004464">
    <property type="term" value="F:leukotriene-C4 synthase activity"/>
    <property type="evidence" value="ECO:0007669"/>
    <property type="project" value="UniProtKB-EC"/>
</dbReference>
<evidence type="ECO:0000256" key="21">
    <source>
        <dbReference type="ARBA" id="ARBA00049298"/>
    </source>
</evidence>
<dbReference type="PANTHER" id="PTHR10250:SF4">
    <property type="entry name" value="LEUKOTRIENE C4 SYNTHASE"/>
    <property type="match status" value="1"/>
</dbReference>
<feature type="transmembrane region" description="Helical" evidence="22">
    <location>
        <begin position="40"/>
        <end position="69"/>
    </location>
</feature>
<dbReference type="GO" id="GO:0004364">
    <property type="term" value="F:glutathione transferase activity"/>
    <property type="evidence" value="ECO:0007669"/>
    <property type="project" value="TreeGrafter"/>
</dbReference>
<proteinExistence type="inferred from homology"/>
<comment type="catalytic activity">
    <reaction evidence="21">
        <text>leukotriene C4 = leukotriene A4 + glutathione</text>
        <dbReference type="Rhea" id="RHEA:17617"/>
        <dbReference type="ChEBI" id="CHEBI:57463"/>
        <dbReference type="ChEBI" id="CHEBI:57925"/>
        <dbReference type="ChEBI" id="CHEBI:57973"/>
        <dbReference type="EC" id="4.4.1.20"/>
    </reaction>
    <physiologicalReaction direction="right-to-left" evidence="21">
        <dbReference type="Rhea" id="RHEA:17619"/>
    </physiologicalReaction>
</comment>
<evidence type="ECO:0000256" key="22">
    <source>
        <dbReference type="SAM" id="Phobius"/>
    </source>
</evidence>
<accession>A0A7K5FLD1</accession>